<accession>A0A6H5G7I9</accession>
<evidence type="ECO:0000313" key="1">
    <source>
        <dbReference type="EMBL" id="CAA9998153.1"/>
    </source>
</evidence>
<dbReference type="Proteomes" id="UP000479000">
    <property type="component" value="Unassembled WGS sequence"/>
</dbReference>
<sequence length="53" mass="6327">EREPLPPYIIFHLLDWRVIFPYPMGKFALFGWQEMVRETGGNNISNRFPSFVI</sequence>
<keyword evidence="2" id="KW-1185">Reference proteome</keyword>
<dbReference type="EMBL" id="CADCXU010006607">
    <property type="protein sequence ID" value="CAA9998153.1"/>
    <property type="molecule type" value="Genomic_DNA"/>
</dbReference>
<gene>
    <name evidence="1" type="ORF">NTEN_LOCUS4447</name>
</gene>
<evidence type="ECO:0000313" key="2">
    <source>
        <dbReference type="Proteomes" id="UP000479000"/>
    </source>
</evidence>
<feature type="non-terminal residue" evidence="1">
    <location>
        <position position="1"/>
    </location>
</feature>
<dbReference type="AlphaFoldDB" id="A0A6H5G7I9"/>
<proteinExistence type="predicted"/>
<organism evidence="1 2">
    <name type="scientific">Nesidiocoris tenuis</name>
    <dbReference type="NCBI Taxonomy" id="355587"/>
    <lineage>
        <taxon>Eukaryota</taxon>
        <taxon>Metazoa</taxon>
        <taxon>Ecdysozoa</taxon>
        <taxon>Arthropoda</taxon>
        <taxon>Hexapoda</taxon>
        <taxon>Insecta</taxon>
        <taxon>Pterygota</taxon>
        <taxon>Neoptera</taxon>
        <taxon>Paraneoptera</taxon>
        <taxon>Hemiptera</taxon>
        <taxon>Heteroptera</taxon>
        <taxon>Panheteroptera</taxon>
        <taxon>Cimicomorpha</taxon>
        <taxon>Miridae</taxon>
        <taxon>Dicyphina</taxon>
        <taxon>Nesidiocoris</taxon>
    </lineage>
</organism>
<protein>
    <submittedName>
        <fullName evidence="1">Uncharacterized protein</fullName>
    </submittedName>
</protein>
<reference evidence="1 2" key="1">
    <citation type="submission" date="2020-02" db="EMBL/GenBank/DDBJ databases">
        <authorList>
            <person name="Ferguson B K."/>
        </authorList>
    </citation>
    <scope>NUCLEOTIDE SEQUENCE [LARGE SCALE GENOMIC DNA]</scope>
</reference>
<name>A0A6H5G7I9_9HEMI</name>